<comment type="caution">
    <text evidence="1">The sequence shown here is derived from an EMBL/GenBank/DDBJ whole genome shotgun (WGS) entry which is preliminary data.</text>
</comment>
<sequence>MTLIVMLMRVSHARQVCTFCFVTSCRALCAVPCRLSPYPSLIVPPPRTSFRPAAEFPPGAYIIPVYLEN</sequence>
<dbReference type="EMBL" id="JBJJXI010000158">
    <property type="protein sequence ID" value="KAL3385316.1"/>
    <property type="molecule type" value="Genomic_DNA"/>
</dbReference>
<reference evidence="1 2" key="1">
    <citation type="journal article" date="2024" name="bioRxiv">
        <title>A reference genome for Trichogramma kaykai: A tiny desert-dwelling parasitoid wasp with competing sex-ratio distorters.</title>
        <authorList>
            <person name="Culotta J."/>
            <person name="Lindsey A.R."/>
        </authorList>
    </citation>
    <scope>NUCLEOTIDE SEQUENCE [LARGE SCALE GENOMIC DNA]</scope>
    <source>
        <strain evidence="1 2">KSX58</strain>
    </source>
</reference>
<proteinExistence type="predicted"/>
<evidence type="ECO:0000313" key="1">
    <source>
        <dbReference type="EMBL" id="KAL3385316.1"/>
    </source>
</evidence>
<accession>A0ABD2VYG9</accession>
<gene>
    <name evidence="1" type="ORF">TKK_019094</name>
</gene>
<name>A0ABD2VYG9_9HYME</name>
<protein>
    <recommendedName>
        <fullName evidence="3">Secreted protein</fullName>
    </recommendedName>
</protein>
<dbReference type="Proteomes" id="UP001627154">
    <property type="component" value="Unassembled WGS sequence"/>
</dbReference>
<evidence type="ECO:0000313" key="2">
    <source>
        <dbReference type="Proteomes" id="UP001627154"/>
    </source>
</evidence>
<evidence type="ECO:0008006" key="3">
    <source>
        <dbReference type="Google" id="ProtNLM"/>
    </source>
</evidence>
<organism evidence="1 2">
    <name type="scientific">Trichogramma kaykai</name>
    <dbReference type="NCBI Taxonomy" id="54128"/>
    <lineage>
        <taxon>Eukaryota</taxon>
        <taxon>Metazoa</taxon>
        <taxon>Ecdysozoa</taxon>
        <taxon>Arthropoda</taxon>
        <taxon>Hexapoda</taxon>
        <taxon>Insecta</taxon>
        <taxon>Pterygota</taxon>
        <taxon>Neoptera</taxon>
        <taxon>Endopterygota</taxon>
        <taxon>Hymenoptera</taxon>
        <taxon>Apocrita</taxon>
        <taxon>Proctotrupomorpha</taxon>
        <taxon>Chalcidoidea</taxon>
        <taxon>Trichogrammatidae</taxon>
        <taxon>Trichogramma</taxon>
    </lineage>
</organism>
<keyword evidence="2" id="KW-1185">Reference proteome</keyword>
<dbReference type="AlphaFoldDB" id="A0ABD2VYG9"/>